<sequence>MEYQHFSHKHFLIPHHFNDDVDQEIKCKACNRLIIATEPSHGCLSCKHFLHDQCLNLPRWLQHPSHHSHTLTLLPAPTYPCGSYSCNACGIPGGSSFSFSCAQCEFDLHTNCATLPSTVLIDAHSHELTLTFDNFPSDGNISIVCDVCNELVNKSFWMYKCVGCGFDCHLNCVKTDQQAGLNPMQQETQEAGGQSRANDTMDSIRQATSQMIEDQFEIMRMQNELTRARILANFMTWSWR</sequence>
<evidence type="ECO:0000256" key="1">
    <source>
        <dbReference type="ARBA" id="ARBA00022737"/>
    </source>
</evidence>
<evidence type="ECO:0000313" key="4">
    <source>
        <dbReference type="Proteomes" id="UP000008311"/>
    </source>
</evidence>
<evidence type="ECO:0000313" key="3">
    <source>
        <dbReference type="EMBL" id="EEF40296.1"/>
    </source>
</evidence>
<feature type="domain" description="DC1" evidence="2">
    <location>
        <begin position="64"/>
        <end position="113"/>
    </location>
</feature>
<dbReference type="OrthoDB" id="1683652at2759"/>
<dbReference type="Proteomes" id="UP000008311">
    <property type="component" value="Unassembled WGS sequence"/>
</dbReference>
<feature type="domain" description="DC1" evidence="2">
    <location>
        <begin position="124"/>
        <end position="173"/>
    </location>
</feature>
<dbReference type="eggNOG" id="ENOG502RZZE">
    <property type="taxonomic scope" value="Eukaryota"/>
</dbReference>
<reference evidence="4" key="1">
    <citation type="journal article" date="2010" name="Nat. Biotechnol.">
        <title>Draft genome sequence of the oilseed species Ricinus communis.</title>
        <authorList>
            <person name="Chan A.P."/>
            <person name="Crabtree J."/>
            <person name="Zhao Q."/>
            <person name="Lorenzi H."/>
            <person name="Orvis J."/>
            <person name="Puiu D."/>
            <person name="Melake-Berhan A."/>
            <person name="Jones K.M."/>
            <person name="Redman J."/>
            <person name="Chen G."/>
            <person name="Cahoon E.B."/>
            <person name="Gedil M."/>
            <person name="Stanke M."/>
            <person name="Haas B.J."/>
            <person name="Wortman J.R."/>
            <person name="Fraser-Liggett C.M."/>
            <person name="Ravel J."/>
            <person name="Rabinowicz P.D."/>
        </authorList>
    </citation>
    <scope>NUCLEOTIDE SEQUENCE [LARGE SCALE GENOMIC DNA]</scope>
    <source>
        <strain evidence="4">cv. Hale</strain>
    </source>
</reference>
<name>B9S7Y0_RICCO</name>
<dbReference type="STRING" id="3988.B9S7Y0"/>
<dbReference type="EMBL" id="EQ973887">
    <property type="protein sequence ID" value="EEF40296.1"/>
    <property type="molecule type" value="Genomic_DNA"/>
</dbReference>
<proteinExistence type="predicted"/>
<keyword evidence="1" id="KW-0677">Repeat</keyword>
<accession>B9S7Y0</accession>
<dbReference type="KEGG" id="rcu:8268907"/>
<organism evidence="3 4">
    <name type="scientific">Ricinus communis</name>
    <name type="common">Castor bean</name>
    <dbReference type="NCBI Taxonomy" id="3988"/>
    <lineage>
        <taxon>Eukaryota</taxon>
        <taxon>Viridiplantae</taxon>
        <taxon>Streptophyta</taxon>
        <taxon>Embryophyta</taxon>
        <taxon>Tracheophyta</taxon>
        <taxon>Spermatophyta</taxon>
        <taxon>Magnoliopsida</taxon>
        <taxon>eudicotyledons</taxon>
        <taxon>Gunneridae</taxon>
        <taxon>Pentapetalae</taxon>
        <taxon>rosids</taxon>
        <taxon>fabids</taxon>
        <taxon>Malpighiales</taxon>
        <taxon>Euphorbiaceae</taxon>
        <taxon>Acalyphoideae</taxon>
        <taxon>Acalypheae</taxon>
        <taxon>Ricinus</taxon>
    </lineage>
</organism>
<keyword evidence="4" id="KW-1185">Reference proteome</keyword>
<dbReference type="PANTHER" id="PTHR46288">
    <property type="entry name" value="PHORBOL-ESTER/DAG-TYPE DOMAIN-CONTAINING PROTEIN"/>
    <property type="match status" value="1"/>
</dbReference>
<evidence type="ECO:0000259" key="2">
    <source>
        <dbReference type="Pfam" id="PF03107"/>
    </source>
</evidence>
<dbReference type="PANTHER" id="PTHR46288:SF68">
    <property type="entry name" value="DC1 DOMAIN-CONTAINING PROTEIN"/>
    <property type="match status" value="1"/>
</dbReference>
<dbReference type="Pfam" id="PF03107">
    <property type="entry name" value="C1_2"/>
    <property type="match status" value="2"/>
</dbReference>
<protein>
    <submittedName>
        <fullName evidence="3">Protein binding protein, putative</fullName>
    </submittedName>
</protein>
<dbReference type="SUPFAM" id="SSF57889">
    <property type="entry name" value="Cysteine-rich domain"/>
    <property type="match status" value="2"/>
</dbReference>
<dbReference type="InterPro" id="IPR046349">
    <property type="entry name" value="C1-like_sf"/>
</dbReference>
<gene>
    <name evidence="3" type="ORF">RCOM_1382640</name>
</gene>
<dbReference type="InterPro" id="IPR004146">
    <property type="entry name" value="DC1"/>
</dbReference>
<dbReference type="AlphaFoldDB" id="B9S7Y0"/>
<dbReference type="InParanoid" id="B9S7Y0"/>